<dbReference type="AlphaFoldDB" id="A0A2S9SS20"/>
<protein>
    <submittedName>
        <fullName evidence="3">Opr family porin</fullName>
    </submittedName>
</protein>
<dbReference type="Gene3D" id="2.40.160.10">
    <property type="entry name" value="Porin"/>
    <property type="match status" value="1"/>
</dbReference>
<feature type="chain" id="PRO_5038227207" evidence="1">
    <location>
        <begin position="20"/>
        <end position="403"/>
    </location>
</feature>
<name>A0A2S9SS20_9BACT</name>
<dbReference type="InterPro" id="IPR023614">
    <property type="entry name" value="Porin_dom_sf"/>
</dbReference>
<dbReference type="RefSeq" id="WP_105908535.1">
    <property type="nucleotide sequence ID" value="NZ_CP060693.1"/>
</dbReference>
<proteinExistence type="predicted"/>
<sequence>MKKLSLVVSTIMLSSTMFATSAFDEEVDAPLKKDGPKKSTDVIYIDETFKNGKVSGTVALYGQKIKYNNQDVARNLAYGNGHLGIAYETGLFYGFNAKVEAKGNLKLGEQHNHDWKDNAPFENSALITQVYLKYELDSVISVKVGRYEGEYEWLSDYQQGGVIQILPIPDTVIALGYSNRKAESGMDLSEDFHKPELTDKGVYFLDIQNKSLDIVTFNPYFYEMPNFGNFYGLKTSLDTDFFGVNVQYVKSYANNTTYTDESGNDFKLEDGYIANLELIGKISDFEATLGYAKTSNKGGATIMSAFGDSISPFEDGNYFYEQDAKTGYINLAYSIFGVDLSALYGITKYSDGSDKFKEKELNLSAVYGFTDNLSAGLMWVNVDTNNSNETDYNKYLASVEYKF</sequence>
<evidence type="ECO:0000256" key="1">
    <source>
        <dbReference type="SAM" id="SignalP"/>
    </source>
</evidence>
<gene>
    <name evidence="2" type="ORF">CJ669_02390</name>
    <name evidence="3" type="ORF">HOO34_08250</name>
</gene>
<evidence type="ECO:0000313" key="2">
    <source>
        <dbReference type="EMBL" id="PRM89362.1"/>
    </source>
</evidence>
<dbReference type="NCBIfam" id="NF033923">
    <property type="entry name" value="opr_proin_2"/>
    <property type="match status" value="1"/>
</dbReference>
<evidence type="ECO:0000313" key="3">
    <source>
        <dbReference type="EMBL" id="QNM89624.1"/>
    </source>
</evidence>
<dbReference type="Proteomes" id="UP000515842">
    <property type="component" value="Chromosome"/>
</dbReference>
<dbReference type="NCBIfam" id="NF033922">
    <property type="entry name" value="opr_porin_1"/>
    <property type="match status" value="1"/>
</dbReference>
<dbReference type="Pfam" id="PF02521">
    <property type="entry name" value="HP_OMP_2"/>
    <property type="match status" value="1"/>
</dbReference>
<dbReference type="EMBL" id="NXGJ01000001">
    <property type="protein sequence ID" value="PRM89362.1"/>
    <property type="molecule type" value="Genomic_DNA"/>
</dbReference>
<feature type="signal peptide" evidence="1">
    <location>
        <begin position="1"/>
        <end position="19"/>
    </location>
</feature>
<accession>A0A2S9SS20</accession>
<evidence type="ECO:0000313" key="5">
    <source>
        <dbReference type="Proteomes" id="UP000515842"/>
    </source>
</evidence>
<keyword evidence="1" id="KW-0732">Signal</keyword>
<dbReference type="InterPro" id="IPR003678">
    <property type="entry name" value="Put_OMP"/>
</dbReference>
<organism evidence="2 4">
    <name type="scientific">Aliarcobacter cryaerophilus</name>
    <dbReference type="NCBI Taxonomy" id="28198"/>
    <lineage>
        <taxon>Bacteria</taxon>
        <taxon>Pseudomonadati</taxon>
        <taxon>Campylobacterota</taxon>
        <taxon>Epsilonproteobacteria</taxon>
        <taxon>Campylobacterales</taxon>
        <taxon>Arcobacteraceae</taxon>
        <taxon>Aliarcobacter</taxon>
    </lineage>
</organism>
<reference evidence="3 5" key="2">
    <citation type="journal article" date="2020" name="Front. Microbiol.">
        <title>Genomic Analysis and Antimicrobial Resistance of Aliarcobacter cryaerophilus Strains From German Water Poultry.</title>
        <authorList>
            <person name="Muller E."/>
            <person name="Hotzel H."/>
            <person name="Ahlers C."/>
            <person name="Hanel I."/>
            <person name="Tomaso H."/>
            <person name="Abdel-Glil M.Y."/>
        </authorList>
    </citation>
    <scope>NUCLEOTIDE SEQUENCE [LARGE SCALE GENOMIC DNA]</scope>
    <source>
        <strain evidence="3 5">16CS1285-4</strain>
    </source>
</reference>
<dbReference type="EMBL" id="CP060693">
    <property type="protein sequence ID" value="QNM89624.1"/>
    <property type="molecule type" value="Genomic_DNA"/>
</dbReference>
<dbReference type="Proteomes" id="UP000239065">
    <property type="component" value="Unassembled WGS sequence"/>
</dbReference>
<evidence type="ECO:0000313" key="4">
    <source>
        <dbReference type="Proteomes" id="UP000239065"/>
    </source>
</evidence>
<reference evidence="2 4" key="1">
    <citation type="submission" date="2017-09" db="EMBL/GenBank/DDBJ databases">
        <title>Reassesment of A. cryaerophilus.</title>
        <authorList>
            <person name="Perez-Cataluna A."/>
            <person name="Collado L."/>
            <person name="Salgado O."/>
            <person name="Lefinanco V."/>
            <person name="Figueras M.J."/>
        </authorList>
    </citation>
    <scope>NUCLEOTIDE SEQUENCE [LARGE SCALE GENOMIC DNA]</scope>
    <source>
        <strain evidence="2 4">LMG 9861</strain>
    </source>
</reference>
<dbReference type="SUPFAM" id="SSF56935">
    <property type="entry name" value="Porins"/>
    <property type="match status" value="1"/>
</dbReference>